<dbReference type="AlphaFoldDB" id="A0A5M9JAK3"/>
<reference evidence="2 3" key="1">
    <citation type="submission" date="2019-06" db="EMBL/GenBank/DDBJ databases">
        <title>Genome Sequence of the Brown Rot Fungal Pathogen Monilinia fructicola.</title>
        <authorList>
            <person name="De Miccolis Angelini R.M."/>
            <person name="Landi L."/>
            <person name="Abate D."/>
            <person name="Pollastro S."/>
            <person name="Romanazzi G."/>
            <person name="Faretra F."/>
        </authorList>
    </citation>
    <scope>NUCLEOTIDE SEQUENCE [LARGE SCALE GENOMIC DNA]</scope>
    <source>
        <strain evidence="2 3">Mfrc123</strain>
    </source>
</reference>
<keyword evidence="1" id="KW-1133">Transmembrane helix</keyword>
<gene>
    <name evidence="2" type="ORF">EYC84_011590</name>
</gene>
<feature type="transmembrane region" description="Helical" evidence="1">
    <location>
        <begin position="24"/>
        <end position="44"/>
    </location>
</feature>
<sequence length="78" mass="9154">MACIQAGHIRSCSCTTRGRIDGSIYFTALIFFYQIFRLSFITHLTFHTSILIFLFLVTTFEIQLVHAHMLRDQRKARK</sequence>
<feature type="transmembrane region" description="Helical" evidence="1">
    <location>
        <begin position="50"/>
        <end position="70"/>
    </location>
</feature>
<keyword evidence="1" id="KW-0472">Membrane</keyword>
<dbReference type="Proteomes" id="UP000322873">
    <property type="component" value="Unassembled WGS sequence"/>
</dbReference>
<comment type="caution">
    <text evidence="2">The sequence shown here is derived from an EMBL/GenBank/DDBJ whole genome shotgun (WGS) entry which is preliminary data.</text>
</comment>
<evidence type="ECO:0000313" key="2">
    <source>
        <dbReference type="EMBL" id="KAA8564686.1"/>
    </source>
</evidence>
<protein>
    <submittedName>
        <fullName evidence="2">Uncharacterized protein</fullName>
    </submittedName>
</protein>
<name>A0A5M9JAK3_MONFR</name>
<organism evidence="2 3">
    <name type="scientific">Monilinia fructicola</name>
    <name type="common">Brown rot fungus</name>
    <name type="synonym">Ciboria fructicola</name>
    <dbReference type="NCBI Taxonomy" id="38448"/>
    <lineage>
        <taxon>Eukaryota</taxon>
        <taxon>Fungi</taxon>
        <taxon>Dikarya</taxon>
        <taxon>Ascomycota</taxon>
        <taxon>Pezizomycotina</taxon>
        <taxon>Leotiomycetes</taxon>
        <taxon>Helotiales</taxon>
        <taxon>Sclerotiniaceae</taxon>
        <taxon>Monilinia</taxon>
    </lineage>
</organism>
<evidence type="ECO:0000313" key="3">
    <source>
        <dbReference type="Proteomes" id="UP000322873"/>
    </source>
</evidence>
<proteinExistence type="predicted"/>
<accession>A0A5M9JAK3</accession>
<dbReference type="EMBL" id="VICG01000015">
    <property type="protein sequence ID" value="KAA8564686.1"/>
    <property type="molecule type" value="Genomic_DNA"/>
</dbReference>
<evidence type="ECO:0000256" key="1">
    <source>
        <dbReference type="SAM" id="Phobius"/>
    </source>
</evidence>
<keyword evidence="3" id="KW-1185">Reference proteome</keyword>
<keyword evidence="1" id="KW-0812">Transmembrane</keyword>